<gene>
    <name evidence="1" type="ORF">TorRG33x02_138750</name>
</gene>
<dbReference type="Proteomes" id="UP000237000">
    <property type="component" value="Unassembled WGS sequence"/>
</dbReference>
<dbReference type="EMBL" id="JXTC01000085">
    <property type="protein sequence ID" value="PON90225.1"/>
    <property type="molecule type" value="Genomic_DNA"/>
</dbReference>
<evidence type="ECO:0000313" key="1">
    <source>
        <dbReference type="EMBL" id="PON90225.1"/>
    </source>
</evidence>
<proteinExistence type="predicted"/>
<reference evidence="2" key="1">
    <citation type="submission" date="2016-06" db="EMBL/GenBank/DDBJ databases">
        <title>Parallel loss of symbiosis genes in relatives of nitrogen-fixing non-legume Parasponia.</title>
        <authorList>
            <person name="Van Velzen R."/>
            <person name="Holmer R."/>
            <person name="Bu F."/>
            <person name="Rutten L."/>
            <person name="Van Zeijl A."/>
            <person name="Liu W."/>
            <person name="Santuari L."/>
            <person name="Cao Q."/>
            <person name="Sharma T."/>
            <person name="Shen D."/>
            <person name="Roswanjaya Y."/>
            <person name="Wardhani T."/>
            <person name="Kalhor M.S."/>
            <person name="Jansen J."/>
            <person name="Van den Hoogen J."/>
            <person name="Gungor B."/>
            <person name="Hartog M."/>
            <person name="Hontelez J."/>
            <person name="Verver J."/>
            <person name="Yang W.-C."/>
            <person name="Schijlen E."/>
            <person name="Repin R."/>
            <person name="Schilthuizen M."/>
            <person name="Schranz E."/>
            <person name="Heidstra R."/>
            <person name="Miyata K."/>
            <person name="Fedorova E."/>
            <person name="Kohlen W."/>
            <person name="Bisseling T."/>
            <person name="Smit S."/>
            <person name="Geurts R."/>
        </authorList>
    </citation>
    <scope>NUCLEOTIDE SEQUENCE [LARGE SCALE GENOMIC DNA]</scope>
    <source>
        <strain evidence="2">cv. RG33-2</strain>
    </source>
</reference>
<dbReference type="AlphaFoldDB" id="A0A2P5EXG2"/>
<organism evidence="1 2">
    <name type="scientific">Trema orientale</name>
    <name type="common">Charcoal tree</name>
    <name type="synonym">Celtis orientalis</name>
    <dbReference type="NCBI Taxonomy" id="63057"/>
    <lineage>
        <taxon>Eukaryota</taxon>
        <taxon>Viridiplantae</taxon>
        <taxon>Streptophyta</taxon>
        <taxon>Embryophyta</taxon>
        <taxon>Tracheophyta</taxon>
        <taxon>Spermatophyta</taxon>
        <taxon>Magnoliopsida</taxon>
        <taxon>eudicotyledons</taxon>
        <taxon>Gunneridae</taxon>
        <taxon>Pentapetalae</taxon>
        <taxon>rosids</taxon>
        <taxon>fabids</taxon>
        <taxon>Rosales</taxon>
        <taxon>Cannabaceae</taxon>
        <taxon>Trema</taxon>
    </lineage>
</organism>
<evidence type="ECO:0000313" key="2">
    <source>
        <dbReference type="Proteomes" id="UP000237000"/>
    </source>
</evidence>
<comment type="caution">
    <text evidence="1">The sequence shown here is derived from an EMBL/GenBank/DDBJ whole genome shotgun (WGS) entry which is preliminary data.</text>
</comment>
<accession>A0A2P5EXG2</accession>
<sequence length="83" mass="9311">MADQRVIEEESTKKGGPEISFGKAVAIVREESEVRDAEEKWRSLKDVQAITHNSGKEVVVNPNKLITVPIQKDANNALWLVRL</sequence>
<dbReference type="InParanoid" id="A0A2P5EXG2"/>
<keyword evidence="2" id="KW-1185">Reference proteome</keyword>
<name>A0A2P5EXG2_TREOI</name>
<dbReference type="OrthoDB" id="10480906at2759"/>
<protein>
    <submittedName>
        <fullName evidence="1">Uncharacterized protein</fullName>
    </submittedName>
</protein>